<sequence>MPGTAVQLASSARCRLRLRLRLLLRNLPMRGRWLLGLSGRSPSRDLMPSVSFFSLGHYLGLEIKERPSKRPFTDLANLSISDPDAGKVPQEFGTKKLFVQHLETVRHSVAIKDVLHSFLVST</sequence>
<dbReference type="AlphaFoldDB" id="A0AAQ3JZ42"/>
<evidence type="ECO:0000313" key="2">
    <source>
        <dbReference type="Proteomes" id="UP001327560"/>
    </source>
</evidence>
<gene>
    <name evidence="1" type="ORF">Cni_G05402</name>
</gene>
<protein>
    <submittedName>
        <fullName evidence="1">RNA-directed DNA methylation 4</fullName>
    </submittedName>
</protein>
<reference evidence="1 2" key="1">
    <citation type="submission" date="2023-10" db="EMBL/GenBank/DDBJ databases">
        <title>Chromosome-scale genome assembly provides insights into flower coloration mechanisms of Canna indica.</title>
        <authorList>
            <person name="Li C."/>
        </authorList>
    </citation>
    <scope>NUCLEOTIDE SEQUENCE [LARGE SCALE GENOMIC DNA]</scope>
    <source>
        <tissue evidence="1">Flower</tissue>
    </source>
</reference>
<name>A0AAQ3JZ42_9LILI</name>
<keyword evidence="2" id="KW-1185">Reference proteome</keyword>
<proteinExistence type="predicted"/>
<dbReference type="Proteomes" id="UP001327560">
    <property type="component" value="Chromosome 2"/>
</dbReference>
<accession>A0AAQ3JZ42</accession>
<dbReference type="EMBL" id="CP136891">
    <property type="protein sequence ID" value="WOK96695.1"/>
    <property type="molecule type" value="Genomic_DNA"/>
</dbReference>
<evidence type="ECO:0000313" key="1">
    <source>
        <dbReference type="EMBL" id="WOK96695.1"/>
    </source>
</evidence>
<organism evidence="1 2">
    <name type="scientific">Canna indica</name>
    <name type="common">Indian-shot</name>
    <dbReference type="NCBI Taxonomy" id="4628"/>
    <lineage>
        <taxon>Eukaryota</taxon>
        <taxon>Viridiplantae</taxon>
        <taxon>Streptophyta</taxon>
        <taxon>Embryophyta</taxon>
        <taxon>Tracheophyta</taxon>
        <taxon>Spermatophyta</taxon>
        <taxon>Magnoliopsida</taxon>
        <taxon>Liliopsida</taxon>
        <taxon>Zingiberales</taxon>
        <taxon>Cannaceae</taxon>
        <taxon>Canna</taxon>
    </lineage>
</organism>